<evidence type="ECO:0000313" key="12">
    <source>
        <dbReference type="Proteomes" id="UP000663992"/>
    </source>
</evidence>
<comment type="subcellular location">
    <subcellularLocation>
        <location evidence="1 10">Periplasm</location>
    </subcellularLocation>
</comment>
<evidence type="ECO:0000256" key="7">
    <source>
        <dbReference type="ARBA" id="ARBA00022764"/>
    </source>
</evidence>
<keyword evidence="12" id="KW-1185">Reference proteome</keyword>
<evidence type="ECO:0000256" key="1">
    <source>
        <dbReference type="ARBA" id="ARBA00004418"/>
    </source>
</evidence>
<dbReference type="HAMAP" id="MF_00240">
    <property type="entry name" value="LolA"/>
    <property type="match status" value="1"/>
</dbReference>
<evidence type="ECO:0000256" key="9">
    <source>
        <dbReference type="ARBA" id="ARBA00023186"/>
    </source>
</evidence>
<dbReference type="PANTHER" id="PTHR35869">
    <property type="entry name" value="OUTER-MEMBRANE LIPOPROTEIN CARRIER PROTEIN"/>
    <property type="match status" value="1"/>
</dbReference>
<keyword evidence="9 10" id="KW-0143">Chaperone</keyword>
<dbReference type="NCBIfam" id="TIGR00547">
    <property type="entry name" value="lolA"/>
    <property type="match status" value="1"/>
</dbReference>
<organism evidence="11 12">
    <name type="scientific">Bowmanella yangjiangensis</name>
    <dbReference type="NCBI Taxonomy" id="2811230"/>
    <lineage>
        <taxon>Bacteria</taxon>
        <taxon>Pseudomonadati</taxon>
        <taxon>Pseudomonadota</taxon>
        <taxon>Gammaproteobacteria</taxon>
        <taxon>Alteromonadales</taxon>
        <taxon>Alteromonadaceae</taxon>
        <taxon>Bowmanella</taxon>
    </lineage>
</organism>
<comment type="similarity">
    <text evidence="2 10">Belongs to the LolA family.</text>
</comment>
<evidence type="ECO:0000256" key="4">
    <source>
        <dbReference type="ARBA" id="ARBA00014035"/>
    </source>
</evidence>
<feature type="signal peptide" evidence="10">
    <location>
        <begin position="1"/>
        <end position="18"/>
    </location>
</feature>
<keyword evidence="5 10" id="KW-0813">Transport</keyword>
<sequence length="210" mass="23450" precursor="true">MKKIFLSSLCVLVFPVLANDAADSLKSRLHELHSFQANFSQQVVDGQGQQVQEATGKLQLLQPNKLRWELFAPDESLLIADGQTVWHVDPFVEQAIAMDQQATVADNPLILLAQPDSQHWQDFSVTAEGTSYQIRSHSEDSQIETLTLRFEGQTLVSLSLLDRQQQTSTLDFSDIQQNKGLPAEVFSFTLPAGFELDDQRQVQTGSLPKP</sequence>
<dbReference type="RefSeq" id="WP_206594437.1">
    <property type="nucleotide sequence ID" value="NZ_JAFKCS010000010.1"/>
</dbReference>
<accession>A0ABS3CWT6</accession>
<evidence type="ECO:0000256" key="8">
    <source>
        <dbReference type="ARBA" id="ARBA00022927"/>
    </source>
</evidence>
<keyword evidence="6 10" id="KW-0732">Signal</keyword>
<comment type="caution">
    <text evidence="11">The sequence shown here is derived from an EMBL/GenBank/DDBJ whole genome shotgun (WGS) entry which is preliminary data.</text>
</comment>
<evidence type="ECO:0000256" key="3">
    <source>
        <dbReference type="ARBA" id="ARBA00011245"/>
    </source>
</evidence>
<evidence type="ECO:0000313" key="11">
    <source>
        <dbReference type="EMBL" id="MBN7820606.1"/>
    </source>
</evidence>
<keyword evidence="11" id="KW-0449">Lipoprotein</keyword>
<evidence type="ECO:0000256" key="10">
    <source>
        <dbReference type="HAMAP-Rule" id="MF_00240"/>
    </source>
</evidence>
<comment type="function">
    <text evidence="10">Participates in the translocation of lipoproteins from the inner membrane to the outer membrane. Only forms a complex with a lipoprotein if the residue after the N-terminal Cys is not an aspartate (The Asp acts as a targeting signal to indicate that the lipoprotein should stay in the inner membrane).</text>
</comment>
<comment type="subunit">
    <text evidence="3 10">Monomer.</text>
</comment>
<dbReference type="InterPro" id="IPR029046">
    <property type="entry name" value="LolA/LolB/LppX"/>
</dbReference>
<dbReference type="Proteomes" id="UP000663992">
    <property type="component" value="Unassembled WGS sequence"/>
</dbReference>
<keyword evidence="7 10" id="KW-0574">Periplasm</keyword>
<feature type="chain" id="PRO_5044907173" description="Outer-membrane lipoprotein carrier protein" evidence="10">
    <location>
        <begin position="19"/>
        <end position="210"/>
    </location>
</feature>
<evidence type="ECO:0000256" key="2">
    <source>
        <dbReference type="ARBA" id="ARBA00007615"/>
    </source>
</evidence>
<evidence type="ECO:0000256" key="6">
    <source>
        <dbReference type="ARBA" id="ARBA00022729"/>
    </source>
</evidence>
<reference evidence="11 12" key="1">
    <citation type="submission" date="2021-03" db="EMBL/GenBank/DDBJ databases">
        <title>novel species isolated from a fishpond in China.</title>
        <authorList>
            <person name="Lu H."/>
            <person name="Cai Z."/>
        </authorList>
    </citation>
    <scope>NUCLEOTIDE SEQUENCE [LARGE SCALE GENOMIC DNA]</scope>
    <source>
        <strain evidence="11 12">Y57</strain>
    </source>
</reference>
<dbReference type="Pfam" id="PF03548">
    <property type="entry name" value="LolA"/>
    <property type="match status" value="1"/>
</dbReference>
<protein>
    <recommendedName>
        <fullName evidence="4 10">Outer-membrane lipoprotein carrier protein</fullName>
    </recommendedName>
</protein>
<keyword evidence="8 10" id="KW-0653">Protein transport</keyword>
<evidence type="ECO:0000256" key="5">
    <source>
        <dbReference type="ARBA" id="ARBA00022448"/>
    </source>
</evidence>
<dbReference type="EMBL" id="JAFKCS010000010">
    <property type="protein sequence ID" value="MBN7820606.1"/>
    <property type="molecule type" value="Genomic_DNA"/>
</dbReference>
<dbReference type="PANTHER" id="PTHR35869:SF1">
    <property type="entry name" value="OUTER-MEMBRANE LIPOPROTEIN CARRIER PROTEIN"/>
    <property type="match status" value="1"/>
</dbReference>
<dbReference type="SUPFAM" id="SSF89392">
    <property type="entry name" value="Prokaryotic lipoproteins and lipoprotein localization factors"/>
    <property type="match status" value="1"/>
</dbReference>
<dbReference type="Gene3D" id="2.50.20.10">
    <property type="entry name" value="Lipoprotein localisation LolA/LolB/LppX"/>
    <property type="match status" value="1"/>
</dbReference>
<dbReference type="InterPro" id="IPR018323">
    <property type="entry name" value="OM_lipoprot_carrier_LolA_Pbac"/>
</dbReference>
<name>A0ABS3CWT6_9ALTE</name>
<dbReference type="CDD" id="cd16325">
    <property type="entry name" value="LolA"/>
    <property type="match status" value="1"/>
</dbReference>
<gene>
    <name evidence="10 11" type="primary">lolA</name>
    <name evidence="11" type="ORF">J0A65_12065</name>
</gene>
<dbReference type="InterPro" id="IPR004564">
    <property type="entry name" value="OM_lipoprot_carrier_LolA-like"/>
</dbReference>
<proteinExistence type="inferred from homology"/>